<dbReference type="AlphaFoldDB" id="A0A1M4YQY5"/>
<dbReference type="OrthoDB" id="677734at2"/>
<accession>A0A1M4YQY5</accession>
<protein>
    <recommendedName>
        <fullName evidence="4">LTXXQ motif family protein</fullName>
    </recommendedName>
</protein>
<sequence length="134" mass="15659">MKKLFFLVVLFTMVYSTKVDAQQNGDRDPAAMMQRMKERIKPSLIEKTKLTDAQADKVIEINFSNQRKRRDIRMDQTLTDEERTKKNTELLEAQNASLKAIPLTDDQVKDVNTFFEEMRKEQMQRRQNSGNGGN</sequence>
<dbReference type="STRING" id="1121884.SAMN02745131_01731"/>
<name>A0A1M4YQY5_9BACT</name>
<evidence type="ECO:0008006" key="4">
    <source>
        <dbReference type="Google" id="ProtNLM"/>
    </source>
</evidence>
<organism evidence="2 3">
    <name type="scientific">Flavisolibacter ginsengisoli DSM 18119</name>
    <dbReference type="NCBI Taxonomy" id="1121884"/>
    <lineage>
        <taxon>Bacteria</taxon>
        <taxon>Pseudomonadati</taxon>
        <taxon>Bacteroidota</taxon>
        <taxon>Chitinophagia</taxon>
        <taxon>Chitinophagales</taxon>
        <taxon>Chitinophagaceae</taxon>
        <taxon>Flavisolibacter</taxon>
    </lineage>
</organism>
<evidence type="ECO:0000256" key="1">
    <source>
        <dbReference type="SAM" id="SignalP"/>
    </source>
</evidence>
<keyword evidence="1" id="KW-0732">Signal</keyword>
<evidence type="ECO:0000313" key="3">
    <source>
        <dbReference type="Proteomes" id="UP000184048"/>
    </source>
</evidence>
<feature type="signal peptide" evidence="1">
    <location>
        <begin position="1"/>
        <end position="21"/>
    </location>
</feature>
<dbReference type="EMBL" id="FQUU01000006">
    <property type="protein sequence ID" value="SHF08259.1"/>
    <property type="molecule type" value="Genomic_DNA"/>
</dbReference>
<reference evidence="2 3" key="1">
    <citation type="submission" date="2016-11" db="EMBL/GenBank/DDBJ databases">
        <authorList>
            <person name="Jaros S."/>
            <person name="Januszkiewicz K."/>
            <person name="Wedrychowicz H."/>
        </authorList>
    </citation>
    <scope>NUCLEOTIDE SEQUENCE [LARGE SCALE GENOMIC DNA]</scope>
    <source>
        <strain evidence="2 3">DSM 18119</strain>
    </source>
</reference>
<feature type="chain" id="PRO_5013222944" description="LTXXQ motif family protein" evidence="1">
    <location>
        <begin position="22"/>
        <end position="134"/>
    </location>
</feature>
<dbReference type="Proteomes" id="UP000184048">
    <property type="component" value="Unassembled WGS sequence"/>
</dbReference>
<keyword evidence="3" id="KW-1185">Reference proteome</keyword>
<gene>
    <name evidence="2" type="ORF">SAMN02745131_01731</name>
</gene>
<dbReference type="RefSeq" id="WP_072834942.1">
    <property type="nucleotide sequence ID" value="NZ_FQUU01000006.1"/>
</dbReference>
<evidence type="ECO:0000313" key="2">
    <source>
        <dbReference type="EMBL" id="SHF08259.1"/>
    </source>
</evidence>
<proteinExistence type="predicted"/>